<keyword evidence="5" id="KW-1185">Reference proteome</keyword>
<protein>
    <recommendedName>
        <fullName evidence="3">NmrA-like domain-containing protein</fullName>
    </recommendedName>
</protein>
<evidence type="ECO:0000256" key="1">
    <source>
        <dbReference type="ARBA" id="ARBA00006328"/>
    </source>
</evidence>
<dbReference type="AlphaFoldDB" id="A0A6H0XPC7"/>
<evidence type="ECO:0000256" key="2">
    <source>
        <dbReference type="ARBA" id="ARBA00022857"/>
    </source>
</evidence>
<reference evidence="4 5" key="1">
    <citation type="journal article" date="2016" name="Sci. Rep.">
        <title>Peltaster fructicola genome reveals evolution from an invasive phytopathogen to an ectophytic parasite.</title>
        <authorList>
            <person name="Xu C."/>
            <person name="Chen H."/>
            <person name="Gleason M.L."/>
            <person name="Xu J.R."/>
            <person name="Liu H."/>
            <person name="Zhang R."/>
            <person name="Sun G."/>
        </authorList>
    </citation>
    <scope>NUCLEOTIDE SEQUENCE [LARGE SCALE GENOMIC DNA]</scope>
    <source>
        <strain evidence="4 5">LNHT1506</strain>
    </source>
</reference>
<dbReference type="OrthoDB" id="9997102at2759"/>
<dbReference type="SUPFAM" id="SSF51735">
    <property type="entry name" value="NAD(P)-binding Rossmann-fold domains"/>
    <property type="match status" value="1"/>
</dbReference>
<keyword evidence="2" id="KW-0521">NADP</keyword>
<comment type="similarity">
    <text evidence="1">Belongs to the NmrA-type oxidoreductase family.</text>
</comment>
<proteinExistence type="inferred from homology"/>
<organism evidence="4 5">
    <name type="scientific">Peltaster fructicola</name>
    <dbReference type="NCBI Taxonomy" id="286661"/>
    <lineage>
        <taxon>Eukaryota</taxon>
        <taxon>Fungi</taxon>
        <taxon>Dikarya</taxon>
        <taxon>Ascomycota</taxon>
        <taxon>Pezizomycotina</taxon>
        <taxon>Dothideomycetes</taxon>
        <taxon>Dothideomycetes incertae sedis</taxon>
        <taxon>Peltaster</taxon>
    </lineage>
</organism>
<evidence type="ECO:0000259" key="3">
    <source>
        <dbReference type="Pfam" id="PF05368"/>
    </source>
</evidence>
<gene>
    <name evidence="4" type="ORF">AMS68_002134</name>
</gene>
<dbReference type="GO" id="GO:0005634">
    <property type="term" value="C:nucleus"/>
    <property type="evidence" value="ECO:0007669"/>
    <property type="project" value="TreeGrafter"/>
</dbReference>
<feature type="domain" description="NmrA-like" evidence="3">
    <location>
        <begin position="29"/>
        <end position="247"/>
    </location>
</feature>
<evidence type="ECO:0000313" key="5">
    <source>
        <dbReference type="Proteomes" id="UP000503462"/>
    </source>
</evidence>
<dbReference type="InterPro" id="IPR051164">
    <property type="entry name" value="NmrA-like_oxidored"/>
</dbReference>
<accession>A0A6H0XPC7</accession>
<dbReference type="Proteomes" id="UP000503462">
    <property type="component" value="Chromosome 2"/>
</dbReference>
<name>A0A6H0XPC7_9PEZI</name>
<evidence type="ECO:0000313" key="4">
    <source>
        <dbReference type="EMBL" id="QIW96616.1"/>
    </source>
</evidence>
<dbReference type="Gene3D" id="3.40.50.720">
    <property type="entry name" value="NAD(P)-binding Rossmann-like Domain"/>
    <property type="match status" value="1"/>
</dbReference>
<dbReference type="InterPro" id="IPR036291">
    <property type="entry name" value="NAD(P)-bd_dom_sf"/>
</dbReference>
<dbReference type="PANTHER" id="PTHR42748">
    <property type="entry name" value="NITROGEN METABOLITE REPRESSION PROTEIN NMRA FAMILY MEMBER"/>
    <property type="match status" value="1"/>
</dbReference>
<sequence>MQKYDHIVKGADMMPLTESQSDSQEGHRRLIVTGATGKQGGALVQALLAKSSQSFEIFAVTRNKESTGAKALARKPNVRVIQGEFDDPAAIFAQVQDPWGVFIVTTPVMGKKDASVVEEQQGKAMVDAAVKAGIKHIVYNSVDRGVDSDNQETPIPHFRSKKHVEDHLKATTAGQGISWTIIRPVAFMDNLSNDFVGKIFVAAWRQNGMDTKLQLISSKDIGRIAAEALLNADKDEYKNKSITIAGDDSLQ</sequence>
<dbReference type="Pfam" id="PF05368">
    <property type="entry name" value="NmrA"/>
    <property type="match status" value="1"/>
</dbReference>
<dbReference type="InterPro" id="IPR008030">
    <property type="entry name" value="NmrA-like"/>
</dbReference>
<dbReference type="EMBL" id="CP051140">
    <property type="protein sequence ID" value="QIW96616.1"/>
    <property type="molecule type" value="Genomic_DNA"/>
</dbReference>
<dbReference type="PANTHER" id="PTHR42748:SF7">
    <property type="entry name" value="NMRA LIKE REDOX SENSOR 1-RELATED"/>
    <property type="match status" value="1"/>
</dbReference>